<dbReference type="GO" id="GO:0006631">
    <property type="term" value="P:fatty acid metabolic process"/>
    <property type="evidence" value="ECO:0007669"/>
    <property type="project" value="InterPro"/>
</dbReference>
<proteinExistence type="predicted"/>
<feature type="domain" description="3-hydroxyacyl-CoA dehydrogenase NAD binding" evidence="3">
    <location>
        <begin position="3"/>
        <end position="180"/>
    </location>
</feature>
<dbReference type="PIRSF" id="PIRSF000105">
    <property type="entry name" value="HCDH"/>
    <property type="match status" value="1"/>
</dbReference>
<gene>
    <name evidence="4" type="ORF">ASZ90_018166</name>
</gene>
<evidence type="ECO:0000256" key="1">
    <source>
        <dbReference type="ARBA" id="ARBA00023002"/>
    </source>
</evidence>
<dbReference type="Pfam" id="PF02737">
    <property type="entry name" value="3HCDH_N"/>
    <property type="match status" value="1"/>
</dbReference>
<dbReference type="InterPro" id="IPR006108">
    <property type="entry name" value="3HC_DH_C"/>
</dbReference>
<dbReference type="PANTHER" id="PTHR48075:SF5">
    <property type="entry name" value="3-HYDROXYBUTYRYL-COA DEHYDROGENASE"/>
    <property type="match status" value="1"/>
</dbReference>
<dbReference type="EC" id="1.1.1.157" evidence="4"/>
<dbReference type="AlphaFoldDB" id="A0A0W8E6Z2"/>
<dbReference type="SUPFAM" id="SSF48179">
    <property type="entry name" value="6-phosphogluconate dehydrogenase C-terminal domain-like"/>
    <property type="match status" value="1"/>
</dbReference>
<reference evidence="4" key="1">
    <citation type="journal article" date="2015" name="Proc. Natl. Acad. Sci. U.S.A.">
        <title>Networks of energetic and metabolic interactions define dynamics in microbial communities.</title>
        <authorList>
            <person name="Embree M."/>
            <person name="Liu J.K."/>
            <person name="Al-Bassam M.M."/>
            <person name="Zengler K."/>
        </authorList>
    </citation>
    <scope>NUCLEOTIDE SEQUENCE</scope>
</reference>
<name>A0A0W8E6Z2_9ZZZZ</name>
<dbReference type="SUPFAM" id="SSF51735">
    <property type="entry name" value="NAD(P)-binding Rossmann-fold domains"/>
    <property type="match status" value="1"/>
</dbReference>
<evidence type="ECO:0000313" key="4">
    <source>
        <dbReference type="EMBL" id="KUG04399.1"/>
    </source>
</evidence>
<dbReference type="Gene3D" id="3.40.50.720">
    <property type="entry name" value="NAD(P)-binding Rossmann-like Domain"/>
    <property type="match status" value="1"/>
</dbReference>
<dbReference type="EC" id="1.1.1.35" evidence="4"/>
<dbReference type="InterPro" id="IPR008927">
    <property type="entry name" value="6-PGluconate_DH-like_C_sf"/>
</dbReference>
<protein>
    <submittedName>
        <fullName evidence="4">3-hydroxybutyryl-coa dehydrogenase</fullName>
        <ecNumber evidence="4">1.1.1.157</ecNumber>
        <ecNumber evidence="4">1.1.1.35</ecNumber>
    </submittedName>
</protein>
<dbReference type="GO" id="GO:0008691">
    <property type="term" value="F:3-hydroxybutyryl-CoA dehydrogenase activity"/>
    <property type="evidence" value="ECO:0007669"/>
    <property type="project" value="UniProtKB-EC"/>
</dbReference>
<evidence type="ECO:0000259" key="3">
    <source>
        <dbReference type="Pfam" id="PF02737"/>
    </source>
</evidence>
<dbReference type="InterPro" id="IPR036291">
    <property type="entry name" value="NAD(P)-bd_dom_sf"/>
</dbReference>
<sequence length="291" mass="31782">MEKIAVLGAGIMGAGIAQAAAMGGYQVILRDLQMHLVKDGLNTIDKTLNKMVDRSIITEGEKVSAINNIQGTTDLSDLRDADLVIEAVVENMSVKKQIFAELDSLCGPNTILATNTSSLSITEIAATTGRTTHVLGMHFFNPVHLLKLVEVIKGLETSDETVQKAMIFCKNIGKHGVLVQRESPGYIVNRILLQFINEAIFIYAENLAEKEAIDTAIRLGLGMDLGPLELADKMGLDNLYHTIIGFNDEFRDSKYRPHPLLATMIRGGHLGVNSGQGFYKYDCSPDQKHGI</sequence>
<organism evidence="4">
    <name type="scientific">hydrocarbon metagenome</name>
    <dbReference type="NCBI Taxonomy" id="938273"/>
    <lineage>
        <taxon>unclassified sequences</taxon>
        <taxon>metagenomes</taxon>
        <taxon>ecological metagenomes</taxon>
    </lineage>
</organism>
<dbReference type="GO" id="GO:0070403">
    <property type="term" value="F:NAD+ binding"/>
    <property type="evidence" value="ECO:0007669"/>
    <property type="project" value="InterPro"/>
</dbReference>
<evidence type="ECO:0000259" key="2">
    <source>
        <dbReference type="Pfam" id="PF00725"/>
    </source>
</evidence>
<dbReference type="Pfam" id="PF00725">
    <property type="entry name" value="3HCDH"/>
    <property type="match status" value="1"/>
</dbReference>
<accession>A0A0W8E6Z2</accession>
<dbReference type="InterPro" id="IPR022694">
    <property type="entry name" value="3-OHacyl-CoA_DH"/>
</dbReference>
<dbReference type="FunFam" id="3.40.50.720:FF:000009">
    <property type="entry name" value="Fatty oxidation complex, alpha subunit"/>
    <property type="match status" value="1"/>
</dbReference>
<dbReference type="PANTHER" id="PTHR48075">
    <property type="entry name" value="3-HYDROXYACYL-COA DEHYDROGENASE FAMILY PROTEIN"/>
    <property type="match status" value="1"/>
</dbReference>
<dbReference type="InterPro" id="IPR006176">
    <property type="entry name" value="3-OHacyl-CoA_DH_NAD-bd"/>
</dbReference>
<keyword evidence="1 4" id="KW-0560">Oxidoreductase</keyword>
<dbReference type="InterPro" id="IPR013328">
    <property type="entry name" value="6PGD_dom2"/>
</dbReference>
<feature type="domain" description="3-hydroxyacyl-CoA dehydrogenase C-terminal" evidence="2">
    <location>
        <begin position="185"/>
        <end position="281"/>
    </location>
</feature>
<dbReference type="Gene3D" id="1.10.1040.10">
    <property type="entry name" value="N-(1-d-carboxylethyl)-l-norvaline Dehydrogenase, domain 2"/>
    <property type="match status" value="1"/>
</dbReference>
<comment type="caution">
    <text evidence="4">The sequence shown here is derived from an EMBL/GenBank/DDBJ whole genome shotgun (WGS) entry which is preliminary data.</text>
</comment>
<dbReference type="GO" id="GO:0003857">
    <property type="term" value="F:(3S)-3-hydroxyacyl-CoA dehydrogenase (NAD+) activity"/>
    <property type="evidence" value="ECO:0007669"/>
    <property type="project" value="UniProtKB-EC"/>
</dbReference>
<dbReference type="EMBL" id="LNQE01001849">
    <property type="protein sequence ID" value="KUG04399.1"/>
    <property type="molecule type" value="Genomic_DNA"/>
</dbReference>